<organism evidence="1">
    <name type="scientific">uncultured bacterium A1Q1_fos_291</name>
    <dbReference type="NCBI Taxonomy" id="1256570"/>
    <lineage>
        <taxon>Bacteria</taxon>
        <taxon>environmental samples</taxon>
    </lineage>
</organism>
<proteinExistence type="predicted"/>
<protein>
    <submittedName>
        <fullName evidence="1">Uncharacterized protein</fullName>
    </submittedName>
</protein>
<sequence length="51" mass="6314">MDFLLLSSSEFCRSNVNHLHKKIYVEHRRVQWPQKCIDQIWRSSYCSCRWV</sequence>
<name>L7VWV0_9BACT</name>
<evidence type="ECO:0000313" key="1">
    <source>
        <dbReference type="EMBL" id="AGC72079.1"/>
    </source>
</evidence>
<dbReference type="AlphaFoldDB" id="L7VWV0"/>
<accession>L7VWV0</accession>
<dbReference type="EMBL" id="JX649891">
    <property type="protein sequence ID" value="AGC72079.1"/>
    <property type="molecule type" value="Genomic_DNA"/>
</dbReference>
<reference evidence="1" key="1">
    <citation type="submission" date="2012-09" db="EMBL/GenBank/DDBJ databases">
        <title>Metagenomic Characterization of a Microbial Community in Wastewater Detects High Levels of Antibiotic Resistance.</title>
        <authorList>
            <person name="Abrams M."/>
            <person name="Caldwell A."/>
            <person name="Vandaei E."/>
            <person name="Lee W."/>
            <person name="Perrott J."/>
            <person name="Khan S.Y."/>
            <person name="Ta J."/>
            <person name="Romero D."/>
            <person name="Nguyen V."/>
            <person name="Pourmand N."/>
            <person name="Ouverney C.C."/>
        </authorList>
    </citation>
    <scope>NUCLEOTIDE SEQUENCE</scope>
</reference>